<dbReference type="PANTHER" id="PTHR12585">
    <property type="entry name" value="SCC1 / RAD21 FAMILY MEMBER"/>
    <property type="match status" value="1"/>
</dbReference>
<organism evidence="8 9">
    <name type="scientific">Ornithorhynchus anatinus</name>
    <name type="common">Duckbill platypus</name>
    <dbReference type="NCBI Taxonomy" id="9258"/>
    <lineage>
        <taxon>Eukaryota</taxon>
        <taxon>Metazoa</taxon>
        <taxon>Chordata</taxon>
        <taxon>Craniata</taxon>
        <taxon>Vertebrata</taxon>
        <taxon>Euteleostomi</taxon>
        <taxon>Mammalia</taxon>
        <taxon>Monotremata</taxon>
        <taxon>Ornithorhynchidae</taxon>
        <taxon>Ornithorhynchus</taxon>
    </lineage>
</organism>
<dbReference type="FunCoup" id="A0A6I8NBU3">
    <property type="interactions" value="622"/>
</dbReference>
<evidence type="ECO:0000256" key="1">
    <source>
        <dbReference type="ARBA" id="ARBA00004123"/>
    </source>
</evidence>
<dbReference type="PANTHER" id="PTHR12585:SF27">
    <property type="entry name" value="MEIOTIC RECOMBINATION PROTEIN REC8 HOMOLOG"/>
    <property type="match status" value="1"/>
</dbReference>
<feature type="region of interest" description="Disordered" evidence="5">
    <location>
        <begin position="225"/>
        <end position="309"/>
    </location>
</feature>
<keyword evidence="4" id="KW-0539">Nucleus</keyword>
<evidence type="ECO:0000313" key="9">
    <source>
        <dbReference type="Proteomes" id="UP000002279"/>
    </source>
</evidence>
<dbReference type="InterPro" id="IPR006910">
    <property type="entry name" value="Rad21_Rec8_N"/>
</dbReference>
<dbReference type="GO" id="GO:0006302">
    <property type="term" value="P:double-strand break repair"/>
    <property type="evidence" value="ECO:0000318"/>
    <property type="project" value="GO_Central"/>
</dbReference>
<evidence type="ECO:0008006" key="10">
    <source>
        <dbReference type="Google" id="ProtNLM"/>
    </source>
</evidence>
<name>A0A6I8NBU3_ORNAN</name>
<dbReference type="InParanoid" id="A0A6I8NBU3"/>
<dbReference type="InterPro" id="IPR039781">
    <property type="entry name" value="Rad21/Rec8-like"/>
</dbReference>
<dbReference type="GO" id="GO:0007059">
    <property type="term" value="P:chromosome segregation"/>
    <property type="evidence" value="ECO:0007669"/>
    <property type="project" value="UniProtKB-KW"/>
</dbReference>
<evidence type="ECO:0000256" key="5">
    <source>
        <dbReference type="SAM" id="MobiDB-lite"/>
    </source>
</evidence>
<dbReference type="Pfam" id="PF04825">
    <property type="entry name" value="Rad21_Rec8_N"/>
    <property type="match status" value="1"/>
</dbReference>
<dbReference type="Proteomes" id="UP000002279">
    <property type="component" value="Unplaced"/>
</dbReference>
<dbReference type="SUPFAM" id="SSF46785">
    <property type="entry name" value="Winged helix' DNA-binding domain"/>
    <property type="match status" value="1"/>
</dbReference>
<dbReference type="GO" id="GO:0005634">
    <property type="term" value="C:nucleus"/>
    <property type="evidence" value="ECO:0007669"/>
    <property type="project" value="UniProtKB-SubCell"/>
</dbReference>
<dbReference type="GO" id="GO:0003682">
    <property type="term" value="F:chromatin binding"/>
    <property type="evidence" value="ECO:0000318"/>
    <property type="project" value="GO_Central"/>
</dbReference>
<dbReference type="InterPro" id="IPR036390">
    <property type="entry name" value="WH_DNA-bd_sf"/>
</dbReference>
<feature type="compositionally biased region" description="Pro residues" evidence="5">
    <location>
        <begin position="293"/>
        <end position="305"/>
    </location>
</feature>
<dbReference type="OMA" id="QCHYLIE"/>
<accession>A0A6I8NBU3</accession>
<sequence>MFYYPNVLQRHTGCFATIWLAATGGTRLVKRDYMKVDVAGTCKEVLQYVLVQVPPPQPDAPRPRFSLYLSAQLQYGIIRVYVRQCQYLVEDIQHILERLHRAQQQVRIDMVEPEQPGLLLPDPLAAMEALEAAPDPYFGVMTVDPELPDPYDIPQIRHLLETPALEWPARIPDRKPGERPRLPRQVEEAITLQEMEPIQVLPIEDERDIPEISHADLDLLLAQEGEPVLARERPPRERPRMAPPRARRGQTPPRDGVGGGTAAGRRLGGGCPAPPRPTVRGANPLPRVRRPPARPAAPPADPAALPPAKWLPPELLDLWTRCARPPPRPREPPPPLEPEEAVPEEEAERRKAESISEVEVRPPGPARGGGGLFRDGPSPRPPPCSGRRGRGRGGRRAPGRAAEAGPGHRGVAAARRMVSAELRTTDRTGFHNLVPPFASRPVAARVFNLLLVLAGLRILRVEQREPYGPILIGPGPLFHLSRDK</sequence>
<evidence type="ECO:0000256" key="3">
    <source>
        <dbReference type="ARBA" id="ARBA00022829"/>
    </source>
</evidence>
<feature type="compositionally biased region" description="Basic and acidic residues" evidence="5">
    <location>
        <begin position="347"/>
        <end position="360"/>
    </location>
</feature>
<dbReference type="GeneTree" id="ENSGT00390000011379"/>
<dbReference type="GO" id="GO:0051177">
    <property type="term" value="P:meiotic sister chromatid cohesion"/>
    <property type="evidence" value="ECO:0000318"/>
    <property type="project" value="GO_Central"/>
</dbReference>
<feature type="domain" description="Rad21/Rec8-like protein N-terminal" evidence="7">
    <location>
        <begin position="1"/>
        <end position="111"/>
    </location>
</feature>
<dbReference type="AlphaFoldDB" id="A0A6I8NBU3"/>
<comment type="similarity">
    <text evidence="2">Belongs to the rad21 family.</text>
</comment>
<comment type="subcellular location">
    <subcellularLocation>
        <location evidence="1">Nucleus</location>
    </subcellularLocation>
</comment>
<evidence type="ECO:0000313" key="8">
    <source>
        <dbReference type="Ensembl" id="ENSOANP00000038223.1"/>
    </source>
</evidence>
<feature type="compositionally biased region" description="Basic and acidic residues" evidence="5">
    <location>
        <begin position="229"/>
        <end position="240"/>
    </location>
</feature>
<evidence type="ECO:0000256" key="2">
    <source>
        <dbReference type="ARBA" id="ARBA00009870"/>
    </source>
</evidence>
<dbReference type="Pfam" id="PF04824">
    <property type="entry name" value="Rad21_Rec8"/>
    <property type="match status" value="1"/>
</dbReference>
<dbReference type="Ensembl" id="ENSOANT00000061650.1">
    <property type="protein sequence ID" value="ENSOANP00000038223.1"/>
    <property type="gene ID" value="ENSOANG00000036324.1"/>
</dbReference>
<dbReference type="GO" id="GO:0030893">
    <property type="term" value="C:meiotic cohesin complex"/>
    <property type="evidence" value="ECO:0000318"/>
    <property type="project" value="GO_Central"/>
</dbReference>
<dbReference type="InterPro" id="IPR006909">
    <property type="entry name" value="Rad21/Rec8_C_eu"/>
</dbReference>
<feature type="compositionally biased region" description="Gly residues" evidence="5">
    <location>
        <begin position="256"/>
        <end position="271"/>
    </location>
</feature>
<keyword evidence="3" id="KW-0159">Chromosome partition</keyword>
<proteinExistence type="inferred from homology"/>
<feature type="region of interest" description="Disordered" evidence="5">
    <location>
        <begin position="321"/>
        <end position="410"/>
    </location>
</feature>
<reference evidence="8" key="1">
    <citation type="submission" date="2025-08" db="UniProtKB">
        <authorList>
            <consortium name="Ensembl"/>
        </authorList>
    </citation>
    <scope>IDENTIFICATION</scope>
    <source>
        <strain evidence="8">Glennie</strain>
    </source>
</reference>
<protein>
    <recommendedName>
        <fullName evidence="10">REC8 meiotic recombination protein</fullName>
    </recommendedName>
</protein>
<feature type="domain" description="Rad21/Rec8-like protein C-terminal eukaryotic" evidence="6">
    <location>
        <begin position="430"/>
        <end position="476"/>
    </location>
</feature>
<evidence type="ECO:0000259" key="7">
    <source>
        <dbReference type="Pfam" id="PF04825"/>
    </source>
</evidence>
<dbReference type="Bgee" id="ENSOANG00000036324">
    <property type="expression patterns" value="Expressed in testis and 5 other cell types or tissues"/>
</dbReference>
<feature type="compositionally biased region" description="Acidic residues" evidence="5">
    <location>
        <begin position="337"/>
        <end position="346"/>
    </location>
</feature>
<feature type="compositionally biased region" description="Basic residues" evidence="5">
    <location>
        <begin position="387"/>
        <end position="398"/>
    </location>
</feature>
<evidence type="ECO:0000256" key="4">
    <source>
        <dbReference type="ARBA" id="ARBA00023242"/>
    </source>
</evidence>
<reference evidence="8" key="2">
    <citation type="submission" date="2025-09" db="UniProtKB">
        <authorList>
            <consortium name="Ensembl"/>
        </authorList>
    </citation>
    <scope>IDENTIFICATION</scope>
    <source>
        <strain evidence="8">Glennie</strain>
    </source>
</reference>
<evidence type="ECO:0000259" key="6">
    <source>
        <dbReference type="Pfam" id="PF04824"/>
    </source>
</evidence>
<keyword evidence="9" id="KW-1185">Reference proteome</keyword>